<evidence type="ECO:0000313" key="3">
    <source>
        <dbReference type="Proteomes" id="UP000283734"/>
    </source>
</evidence>
<gene>
    <name evidence="2" type="ORF">D4A39_10085</name>
</gene>
<evidence type="ECO:0000259" key="1">
    <source>
        <dbReference type="Pfam" id="PF13511"/>
    </source>
</evidence>
<comment type="caution">
    <text evidence="2">The sequence shown here is derived from an EMBL/GenBank/DDBJ whole genome shotgun (WGS) entry which is preliminary data.</text>
</comment>
<dbReference type="AlphaFoldDB" id="A0A418XW75"/>
<organism evidence="2 3">
    <name type="scientific">Alcanivorax profundi</name>
    <dbReference type="NCBI Taxonomy" id="2338368"/>
    <lineage>
        <taxon>Bacteria</taxon>
        <taxon>Pseudomonadati</taxon>
        <taxon>Pseudomonadota</taxon>
        <taxon>Gammaproteobacteria</taxon>
        <taxon>Oceanospirillales</taxon>
        <taxon>Alcanivoracaceae</taxon>
        <taxon>Alcanivorax</taxon>
    </lineage>
</organism>
<dbReference type="EMBL" id="QYYA01000003">
    <property type="protein sequence ID" value="RJG17085.1"/>
    <property type="molecule type" value="Genomic_DNA"/>
</dbReference>
<dbReference type="InterPro" id="IPR025392">
    <property type="entry name" value="DUF4124"/>
</dbReference>
<reference evidence="2 3" key="1">
    <citation type="submission" date="2018-09" db="EMBL/GenBank/DDBJ databases">
        <title>Alcanivorax profundi sp. nov., isolated from 1000 m-depth seawater of the Mariana Trench.</title>
        <authorList>
            <person name="Liu J."/>
        </authorList>
    </citation>
    <scope>NUCLEOTIDE SEQUENCE [LARGE SCALE GENOMIC DNA]</scope>
    <source>
        <strain evidence="2 3">MTEO17</strain>
    </source>
</reference>
<feature type="domain" description="DUF4124" evidence="1">
    <location>
        <begin position="4"/>
        <end position="46"/>
    </location>
</feature>
<protein>
    <submittedName>
        <fullName evidence="2">DUF4124 domain-containing protein</fullName>
    </submittedName>
</protein>
<proteinExistence type="predicted"/>
<dbReference type="Pfam" id="PF13511">
    <property type="entry name" value="DUF4124"/>
    <property type="match status" value="1"/>
</dbReference>
<name>A0A418XW75_9GAMM</name>
<evidence type="ECO:0000313" key="2">
    <source>
        <dbReference type="EMBL" id="RJG17085.1"/>
    </source>
</evidence>
<sequence>MGIVLLWPPMVSAEIYRWKDENGNWQFGDRAPQAGENHEEVQITPPALLGQGDSVNEIHQRTLRLRDVEQTERNAEKEAEDKERAAMAGACKEANDRLKRLNSRFVYVNDDGTERSASAQEVSEDIDNTKKWIKEHCG</sequence>
<dbReference type="OrthoDB" id="7068596at2"/>
<dbReference type="Proteomes" id="UP000283734">
    <property type="component" value="Unassembled WGS sequence"/>
</dbReference>
<accession>A0A418XW75</accession>
<keyword evidence="3" id="KW-1185">Reference proteome</keyword>